<dbReference type="AlphaFoldDB" id="A0A835NXP7"/>
<sequence>MIDFRGREGFKAFISCVLFLTASYNKLEIERMSIAVHNTRITEQAFTGLTFGCVHLEDEIQQQLVENNNLKAFPVMGGAFMDSPNEDFSTEYSLFNSSANVHAASSMQNPPEETSRSSNDAILLWIAIIATIGNIVVSKDFPSPLAVLKFGSSGVEYKVSVKCEAYINPVTHSRERGSASFKPARYVTTHTKNDFYSSKMILPWKSYENNMVYIPSVHHYMRNSQKALGSPLTASLILSHIGYSHVRHEEATRAVVSRSAEVFKKEDNFLVKSFSWIVVSTTTILGSGQLSKLIKKRSLNKETTQGFQANTSNQETRARVVNTTRVERLVFLPWQKRISPLGPRPGADVVCPFAMVIESSNTNPPDRRPGGFANLI</sequence>
<dbReference type="OrthoDB" id="9943350at2759"/>
<name>A0A835NXP7_9PASS</name>
<evidence type="ECO:0000313" key="3">
    <source>
        <dbReference type="Proteomes" id="UP000618051"/>
    </source>
</evidence>
<reference evidence="1" key="1">
    <citation type="submission" date="2020-10" db="EMBL/GenBank/DDBJ databases">
        <title>Feather gene expression reveals the developmental basis of iridescence in African starlings.</title>
        <authorList>
            <person name="Rubenstein D.R."/>
        </authorList>
    </citation>
    <scope>NUCLEOTIDE SEQUENCE</scope>
    <source>
        <strain evidence="1">SS15</strain>
        <tissue evidence="1">Liver</tissue>
    </source>
</reference>
<dbReference type="EMBL" id="JADDUC010000017">
    <property type="protein sequence ID" value="KAG0126773.1"/>
    <property type="molecule type" value="Genomic_DNA"/>
</dbReference>
<evidence type="ECO:0000313" key="1">
    <source>
        <dbReference type="EMBL" id="KAG0126773.1"/>
    </source>
</evidence>
<accession>A0A835NXP7</accession>
<reference evidence="2" key="3">
    <citation type="submission" date="2022-01" db="EMBL/GenBank/DDBJ databases">
        <authorList>
            <person name="Rubenstein D.R."/>
        </authorList>
    </citation>
    <scope>NUCLEOTIDE SEQUENCE</scope>
    <source>
        <strain evidence="2">SS15</strain>
        <tissue evidence="2">Liver</tissue>
    </source>
</reference>
<protein>
    <submittedName>
        <fullName evidence="1">Uncharacterized protein</fullName>
    </submittedName>
</protein>
<organism evidence="1">
    <name type="scientific">Lamprotornis superbus</name>
    <dbReference type="NCBI Taxonomy" id="245042"/>
    <lineage>
        <taxon>Eukaryota</taxon>
        <taxon>Metazoa</taxon>
        <taxon>Chordata</taxon>
        <taxon>Craniata</taxon>
        <taxon>Vertebrata</taxon>
        <taxon>Euteleostomi</taxon>
        <taxon>Archelosauria</taxon>
        <taxon>Archosauria</taxon>
        <taxon>Dinosauria</taxon>
        <taxon>Saurischia</taxon>
        <taxon>Theropoda</taxon>
        <taxon>Coelurosauria</taxon>
        <taxon>Aves</taxon>
        <taxon>Neognathae</taxon>
        <taxon>Neoaves</taxon>
        <taxon>Telluraves</taxon>
        <taxon>Australaves</taxon>
        <taxon>Passeriformes</taxon>
        <taxon>Sturnidae</taxon>
        <taxon>Lamprotornis</taxon>
    </lineage>
</organism>
<keyword evidence="3" id="KW-1185">Reference proteome</keyword>
<reference evidence="2 3" key="2">
    <citation type="journal article" date="2021" name="J. Hered.">
        <title>Feather Gene Expression Elucidates the Developmental Basis of Plumage Iridescence in African Starlings.</title>
        <authorList>
            <person name="Rubenstein D.R."/>
            <person name="Corvelo A."/>
            <person name="MacManes M.D."/>
            <person name="Maia R."/>
            <person name="Narzisi G."/>
            <person name="Rousaki A."/>
            <person name="Vandenabeele P."/>
            <person name="Shawkey M.D."/>
            <person name="Solomon J."/>
        </authorList>
    </citation>
    <scope>NUCLEOTIDE SEQUENCE [LARGE SCALE GENOMIC DNA]</scope>
    <source>
        <strain evidence="2">SS15</strain>
    </source>
</reference>
<dbReference type="Proteomes" id="UP000618051">
    <property type="component" value="Unassembled WGS sequence"/>
</dbReference>
<evidence type="ECO:0000313" key="2">
    <source>
        <dbReference type="EMBL" id="KAI1237623.1"/>
    </source>
</evidence>
<comment type="caution">
    <text evidence="1">The sequence shown here is derived from an EMBL/GenBank/DDBJ whole genome shotgun (WGS) entry which is preliminary data.</text>
</comment>
<gene>
    <name evidence="2" type="ORF">IHE44_0013705</name>
    <name evidence="1" type="ORF">IHE44_003619</name>
</gene>
<proteinExistence type="predicted"/>
<dbReference type="EMBL" id="JADDUC020000007">
    <property type="protein sequence ID" value="KAI1237623.1"/>
    <property type="molecule type" value="Genomic_DNA"/>
</dbReference>